<proteinExistence type="predicted"/>
<keyword evidence="2" id="KW-0732">Signal</keyword>
<feature type="signal peptide" evidence="2">
    <location>
        <begin position="1"/>
        <end position="24"/>
    </location>
</feature>
<evidence type="ECO:0000256" key="2">
    <source>
        <dbReference type="SAM" id="SignalP"/>
    </source>
</evidence>
<dbReference type="EMBL" id="SIHI01000001">
    <property type="protein sequence ID" value="TWT56666.1"/>
    <property type="molecule type" value="Genomic_DNA"/>
</dbReference>
<name>A0A5C5X137_9PLAN</name>
<feature type="chain" id="PRO_5022945097" description="DUF2092 domain-containing protein" evidence="2">
    <location>
        <begin position="25"/>
        <end position="332"/>
    </location>
</feature>
<feature type="compositionally biased region" description="Acidic residues" evidence="1">
    <location>
        <begin position="31"/>
        <end position="47"/>
    </location>
</feature>
<sequence precursor="true">MQNRFTLTLLVLVALTGPISIAVAWPQAETPPEEESQETAQPVEEETVTAQNEEALGLLRQARSELFKRESVQADMSQRATLGNYRFVSSGKYLAGTGFRTRVEYFVELGDMQGQFLEVCDGQILHTRREISKKEPADAGETPQIELSRRDIQKILKETQQYLDLSEPQATAAMRAAEIGIGGLPAMLASLERTFLFDDIRYEDESGTPVAIIQGHWNTMQQETLQANLGTMMTQVVQFLPDRVLVTFRTEDSFPVRIQYLKQLAQDRKAFRPILTLDFSNIQLDKPIPTRAFSYLAPPGMEERDETAVFIETIKLAAGGSEDASTENEQAP</sequence>
<comment type="caution">
    <text evidence="3">The sequence shown here is derived from an EMBL/GenBank/DDBJ whole genome shotgun (WGS) entry which is preliminary data.</text>
</comment>
<dbReference type="OrthoDB" id="215442at2"/>
<dbReference type="AlphaFoldDB" id="A0A5C5X137"/>
<dbReference type="RefSeq" id="WP_146506603.1">
    <property type="nucleotide sequence ID" value="NZ_SIHI01000001.1"/>
</dbReference>
<organism evidence="3 4">
    <name type="scientific">Thalassoglobus neptunius</name>
    <dbReference type="NCBI Taxonomy" id="1938619"/>
    <lineage>
        <taxon>Bacteria</taxon>
        <taxon>Pseudomonadati</taxon>
        <taxon>Planctomycetota</taxon>
        <taxon>Planctomycetia</taxon>
        <taxon>Planctomycetales</taxon>
        <taxon>Planctomycetaceae</taxon>
        <taxon>Thalassoglobus</taxon>
    </lineage>
</organism>
<evidence type="ECO:0000313" key="4">
    <source>
        <dbReference type="Proteomes" id="UP000317243"/>
    </source>
</evidence>
<dbReference type="Proteomes" id="UP000317243">
    <property type="component" value="Unassembled WGS sequence"/>
</dbReference>
<keyword evidence="4" id="KW-1185">Reference proteome</keyword>
<evidence type="ECO:0000313" key="3">
    <source>
        <dbReference type="EMBL" id="TWT56666.1"/>
    </source>
</evidence>
<evidence type="ECO:0000256" key="1">
    <source>
        <dbReference type="SAM" id="MobiDB-lite"/>
    </source>
</evidence>
<accession>A0A5C5X137</accession>
<protein>
    <recommendedName>
        <fullName evidence="5">DUF2092 domain-containing protein</fullName>
    </recommendedName>
</protein>
<gene>
    <name evidence="3" type="ORF">KOR42_00190</name>
</gene>
<feature type="region of interest" description="Disordered" evidence="1">
    <location>
        <begin position="28"/>
        <end position="49"/>
    </location>
</feature>
<reference evidence="3 4" key="1">
    <citation type="submission" date="2019-02" db="EMBL/GenBank/DDBJ databases">
        <title>Deep-cultivation of Planctomycetes and their phenomic and genomic characterization uncovers novel biology.</title>
        <authorList>
            <person name="Wiegand S."/>
            <person name="Jogler M."/>
            <person name="Boedeker C."/>
            <person name="Pinto D."/>
            <person name="Vollmers J."/>
            <person name="Rivas-Marin E."/>
            <person name="Kohn T."/>
            <person name="Peeters S.H."/>
            <person name="Heuer A."/>
            <person name="Rast P."/>
            <person name="Oberbeckmann S."/>
            <person name="Bunk B."/>
            <person name="Jeske O."/>
            <person name="Meyerdierks A."/>
            <person name="Storesund J.E."/>
            <person name="Kallscheuer N."/>
            <person name="Luecker S."/>
            <person name="Lage O.M."/>
            <person name="Pohl T."/>
            <person name="Merkel B.J."/>
            <person name="Hornburger P."/>
            <person name="Mueller R.-W."/>
            <person name="Bruemmer F."/>
            <person name="Labrenz M."/>
            <person name="Spormann A.M."/>
            <person name="Op Den Camp H."/>
            <person name="Overmann J."/>
            <person name="Amann R."/>
            <person name="Jetten M.S.M."/>
            <person name="Mascher T."/>
            <person name="Medema M.H."/>
            <person name="Devos D.P."/>
            <person name="Kaster A.-K."/>
            <person name="Ovreas L."/>
            <person name="Rohde M."/>
            <person name="Galperin M.Y."/>
            <person name="Jogler C."/>
        </authorList>
    </citation>
    <scope>NUCLEOTIDE SEQUENCE [LARGE SCALE GENOMIC DNA]</scope>
    <source>
        <strain evidence="3 4">KOR42</strain>
    </source>
</reference>
<evidence type="ECO:0008006" key="5">
    <source>
        <dbReference type="Google" id="ProtNLM"/>
    </source>
</evidence>